<dbReference type="GO" id="GO:0090063">
    <property type="term" value="P:positive regulation of microtubule nucleation"/>
    <property type="evidence" value="ECO:0007669"/>
    <property type="project" value="TreeGrafter"/>
</dbReference>
<protein>
    <submittedName>
        <fullName evidence="2">Uncharacterized protein</fullName>
    </submittedName>
</protein>
<proteinExistence type="predicted"/>
<dbReference type="GO" id="GO:1903358">
    <property type="term" value="P:regulation of Golgi organization"/>
    <property type="evidence" value="ECO:0007669"/>
    <property type="project" value="TreeGrafter"/>
</dbReference>
<dbReference type="AlphaFoldDB" id="A0AAD1TMJ3"/>
<comment type="caution">
    <text evidence="2">The sequence shown here is derived from an EMBL/GenBank/DDBJ whole genome shotgun (WGS) entry which is preliminary data.</text>
</comment>
<keyword evidence="3" id="KW-1185">Reference proteome</keyword>
<evidence type="ECO:0000313" key="3">
    <source>
        <dbReference type="Proteomes" id="UP001295444"/>
    </source>
</evidence>
<dbReference type="InterPro" id="IPR052593">
    <property type="entry name" value="MT-associated_AKAP9-binding"/>
</dbReference>
<dbReference type="GO" id="GO:0005813">
    <property type="term" value="C:centrosome"/>
    <property type="evidence" value="ECO:0007669"/>
    <property type="project" value="TreeGrafter"/>
</dbReference>
<dbReference type="PANTHER" id="PTHR46501">
    <property type="entry name" value="MYOMEGALIN"/>
    <property type="match status" value="1"/>
</dbReference>
<evidence type="ECO:0000256" key="1">
    <source>
        <dbReference type="SAM" id="Coils"/>
    </source>
</evidence>
<organism evidence="2 3">
    <name type="scientific">Pelobates cultripes</name>
    <name type="common">Western spadefoot toad</name>
    <dbReference type="NCBI Taxonomy" id="61616"/>
    <lineage>
        <taxon>Eukaryota</taxon>
        <taxon>Metazoa</taxon>
        <taxon>Chordata</taxon>
        <taxon>Craniata</taxon>
        <taxon>Vertebrata</taxon>
        <taxon>Euteleostomi</taxon>
        <taxon>Amphibia</taxon>
        <taxon>Batrachia</taxon>
        <taxon>Anura</taxon>
        <taxon>Pelobatoidea</taxon>
        <taxon>Pelobatidae</taxon>
        <taxon>Pelobates</taxon>
    </lineage>
</organism>
<accession>A0AAD1TMJ3</accession>
<dbReference type="PANTHER" id="PTHR46501:SF2">
    <property type="entry name" value="MYOMEGALIN"/>
    <property type="match status" value="1"/>
</dbReference>
<sequence>DMHHNNDGRPRSANLWYFSIRLTVSNLEDVSKARWKKNLEDVQRGFQNIELKVEVESLKQELQEKQQYLDKTWATAENLTSYNEAELRRQYDQKREETEQVQELLENKIQLLQEEARLSKNEADRMSALLDAEKRNCMDLRKTMKEFSVEMSEARLLQKNYCSTLAEKD</sequence>
<feature type="non-terminal residue" evidence="2">
    <location>
        <position position="1"/>
    </location>
</feature>
<feature type="non-terminal residue" evidence="2">
    <location>
        <position position="169"/>
    </location>
</feature>
<gene>
    <name evidence="2" type="ORF">PECUL_23A027497</name>
</gene>
<name>A0AAD1TMJ3_PELCU</name>
<keyword evidence="1" id="KW-0175">Coiled coil</keyword>
<dbReference type="GO" id="GO:0060090">
    <property type="term" value="F:molecular adaptor activity"/>
    <property type="evidence" value="ECO:0007669"/>
    <property type="project" value="TreeGrafter"/>
</dbReference>
<dbReference type="Proteomes" id="UP001295444">
    <property type="component" value="Unassembled WGS sequence"/>
</dbReference>
<feature type="coiled-coil region" evidence="1">
    <location>
        <begin position="48"/>
        <end position="150"/>
    </location>
</feature>
<dbReference type="GO" id="GO:0007098">
    <property type="term" value="P:centrosome cycle"/>
    <property type="evidence" value="ECO:0007669"/>
    <property type="project" value="TreeGrafter"/>
</dbReference>
<dbReference type="GO" id="GO:0005794">
    <property type="term" value="C:Golgi apparatus"/>
    <property type="evidence" value="ECO:0007669"/>
    <property type="project" value="TreeGrafter"/>
</dbReference>
<dbReference type="EMBL" id="CAKOES020000023">
    <property type="protein sequence ID" value="CAH2329729.1"/>
    <property type="molecule type" value="Genomic_DNA"/>
</dbReference>
<reference evidence="2" key="1">
    <citation type="submission" date="2022-03" db="EMBL/GenBank/DDBJ databases">
        <authorList>
            <person name="Alioto T."/>
            <person name="Alioto T."/>
            <person name="Gomez Garrido J."/>
        </authorList>
    </citation>
    <scope>NUCLEOTIDE SEQUENCE</scope>
</reference>
<evidence type="ECO:0000313" key="2">
    <source>
        <dbReference type="EMBL" id="CAH2329729.1"/>
    </source>
</evidence>